<gene>
    <name evidence="1" type="ORF">GWK47_052177</name>
</gene>
<evidence type="ECO:0000313" key="1">
    <source>
        <dbReference type="EMBL" id="KAG0718576.1"/>
    </source>
</evidence>
<dbReference type="PANTHER" id="PTHR46704:SF1">
    <property type="entry name" value="TELOMERE LENGTH REGULATION PROTEIN TEL2 HOMOLOG"/>
    <property type="match status" value="1"/>
</dbReference>
<organism evidence="1 2">
    <name type="scientific">Chionoecetes opilio</name>
    <name type="common">Atlantic snow crab</name>
    <name type="synonym">Cancer opilio</name>
    <dbReference type="NCBI Taxonomy" id="41210"/>
    <lineage>
        <taxon>Eukaryota</taxon>
        <taxon>Metazoa</taxon>
        <taxon>Ecdysozoa</taxon>
        <taxon>Arthropoda</taxon>
        <taxon>Crustacea</taxon>
        <taxon>Multicrustacea</taxon>
        <taxon>Malacostraca</taxon>
        <taxon>Eumalacostraca</taxon>
        <taxon>Eucarida</taxon>
        <taxon>Decapoda</taxon>
        <taxon>Pleocyemata</taxon>
        <taxon>Brachyura</taxon>
        <taxon>Eubrachyura</taxon>
        <taxon>Majoidea</taxon>
        <taxon>Majidae</taxon>
        <taxon>Chionoecetes</taxon>
    </lineage>
</organism>
<protein>
    <submittedName>
        <fullName evidence="1">Uncharacterized protein</fullName>
    </submittedName>
</protein>
<dbReference type="EMBL" id="JACEEZ010015813">
    <property type="protein sequence ID" value="KAG0718576.1"/>
    <property type="molecule type" value="Genomic_DNA"/>
</dbReference>
<sequence length="259" mass="28559">MRTVIDIGATTKQHADIACQLLAAHALTECDTVAFMWGIGKAKAVKVLSSGCKLLKNGNPDMAMDEVVQEATHFVERCYGCESSEKMSSTRYEVWIGKTSKRKVTSIPKLKSLPPTSEAFEQNVKRAHYQVWIWKAALSKKPPDLLPTDFGWEKDEATKSLLPITVPEGAALAPPDVLKVIRCGCATDQPCANASYVLSKMTVSSNVFVVFDKYHKKSMKSSTRAARSARVQHCKEHVITLTTPIPSRDVVLNVAHNKE</sequence>
<proteinExistence type="predicted"/>
<name>A0A8J5CRX7_CHIOP</name>
<dbReference type="OrthoDB" id="6711362at2759"/>
<dbReference type="Proteomes" id="UP000770661">
    <property type="component" value="Unassembled WGS sequence"/>
</dbReference>
<accession>A0A8J5CRX7</accession>
<comment type="caution">
    <text evidence="1">The sequence shown here is derived from an EMBL/GenBank/DDBJ whole genome shotgun (WGS) entry which is preliminary data.</text>
</comment>
<keyword evidence="2" id="KW-1185">Reference proteome</keyword>
<dbReference type="PANTHER" id="PTHR46704">
    <property type="entry name" value="CXC DOMAIN-CONTAINING PROTEIN-RELATED"/>
    <property type="match status" value="1"/>
</dbReference>
<evidence type="ECO:0000313" key="2">
    <source>
        <dbReference type="Proteomes" id="UP000770661"/>
    </source>
</evidence>
<dbReference type="AlphaFoldDB" id="A0A8J5CRX7"/>
<reference evidence="1" key="1">
    <citation type="submission" date="2020-07" db="EMBL/GenBank/DDBJ databases">
        <title>The High-quality genome of the commercially important snow crab, Chionoecetes opilio.</title>
        <authorList>
            <person name="Jeong J.-H."/>
            <person name="Ryu S."/>
        </authorList>
    </citation>
    <scope>NUCLEOTIDE SEQUENCE</scope>
    <source>
        <strain evidence="1">MADBK_172401_WGS</strain>
        <tissue evidence="1">Digestive gland</tissue>
    </source>
</reference>